<evidence type="ECO:0008006" key="9">
    <source>
        <dbReference type="Google" id="ProtNLM"/>
    </source>
</evidence>
<dbReference type="Proteomes" id="UP000023152">
    <property type="component" value="Unassembled WGS sequence"/>
</dbReference>
<dbReference type="PANTHER" id="PTHR11937">
    <property type="entry name" value="ACTIN"/>
    <property type="match status" value="1"/>
</dbReference>
<dbReference type="InterPro" id="IPR004000">
    <property type="entry name" value="Actin"/>
</dbReference>
<name>X6LK87_RETFI</name>
<dbReference type="Pfam" id="PF00022">
    <property type="entry name" value="Actin"/>
    <property type="match status" value="1"/>
</dbReference>
<dbReference type="AlphaFoldDB" id="X6LK87"/>
<protein>
    <recommendedName>
        <fullName evidence="9">Actin</fullName>
    </recommendedName>
</protein>
<dbReference type="GO" id="GO:0005856">
    <property type="term" value="C:cytoskeleton"/>
    <property type="evidence" value="ECO:0007669"/>
    <property type="project" value="UniProtKB-SubCell"/>
</dbReference>
<comment type="subcellular location">
    <subcellularLocation>
        <location evidence="1">Cytoplasm</location>
        <location evidence="1">Cytoskeleton</location>
    </subcellularLocation>
</comment>
<proteinExistence type="predicted"/>
<evidence type="ECO:0000256" key="2">
    <source>
        <dbReference type="ARBA" id="ARBA00022490"/>
    </source>
</evidence>
<evidence type="ECO:0000313" key="8">
    <source>
        <dbReference type="Proteomes" id="UP000023152"/>
    </source>
</evidence>
<sequence>MDEKTTECLIIDNGSGTLKAGFNNVHVPQVVFPNVVGRPKHKGIAFGMTQKDRYIGDDAQSRRDIFNLKYPIEHGMITNWDDMEEIWHHIFYTFKNNNNNKKINFTFFKNNKIKTLI</sequence>
<dbReference type="PRINTS" id="PR00190">
    <property type="entry name" value="ACTIN"/>
</dbReference>
<dbReference type="EMBL" id="ASPP01039088">
    <property type="protein sequence ID" value="ETO01140.1"/>
    <property type="molecule type" value="Genomic_DNA"/>
</dbReference>
<evidence type="ECO:0000256" key="3">
    <source>
        <dbReference type="ARBA" id="ARBA00022741"/>
    </source>
</evidence>
<comment type="catalytic activity">
    <reaction evidence="6">
        <text>ATP + H2O = ADP + phosphate + H(+)</text>
        <dbReference type="Rhea" id="RHEA:13065"/>
        <dbReference type="ChEBI" id="CHEBI:15377"/>
        <dbReference type="ChEBI" id="CHEBI:15378"/>
        <dbReference type="ChEBI" id="CHEBI:30616"/>
        <dbReference type="ChEBI" id="CHEBI:43474"/>
        <dbReference type="ChEBI" id="CHEBI:456216"/>
    </reaction>
</comment>
<dbReference type="Gene3D" id="3.30.420.40">
    <property type="match status" value="1"/>
</dbReference>
<keyword evidence="8" id="KW-1185">Reference proteome</keyword>
<evidence type="ECO:0000256" key="6">
    <source>
        <dbReference type="ARBA" id="ARBA00049360"/>
    </source>
</evidence>
<comment type="caution">
    <text evidence="7">The sequence shown here is derived from an EMBL/GenBank/DDBJ whole genome shotgun (WGS) entry which is preliminary data.</text>
</comment>
<evidence type="ECO:0000256" key="1">
    <source>
        <dbReference type="ARBA" id="ARBA00004245"/>
    </source>
</evidence>
<dbReference type="OMA" id="TNDMASY"/>
<accession>X6LK87</accession>
<evidence type="ECO:0000256" key="5">
    <source>
        <dbReference type="ARBA" id="ARBA00023212"/>
    </source>
</evidence>
<dbReference type="FunFam" id="3.30.420.40:FF:000148">
    <property type="entry name" value="Actin, alpha skeletal muscle"/>
    <property type="match status" value="1"/>
</dbReference>
<keyword evidence="4" id="KW-0067">ATP-binding</keyword>
<evidence type="ECO:0000256" key="4">
    <source>
        <dbReference type="ARBA" id="ARBA00022840"/>
    </source>
</evidence>
<keyword evidence="2" id="KW-0963">Cytoplasm</keyword>
<reference evidence="7 8" key="1">
    <citation type="journal article" date="2013" name="Curr. Biol.">
        <title>The Genome of the Foraminiferan Reticulomyxa filosa.</title>
        <authorList>
            <person name="Glockner G."/>
            <person name="Hulsmann N."/>
            <person name="Schleicher M."/>
            <person name="Noegel A.A."/>
            <person name="Eichinger L."/>
            <person name="Gallinger C."/>
            <person name="Pawlowski J."/>
            <person name="Sierra R."/>
            <person name="Euteneuer U."/>
            <person name="Pillet L."/>
            <person name="Moustafa A."/>
            <person name="Platzer M."/>
            <person name="Groth M."/>
            <person name="Szafranski K."/>
            <person name="Schliwa M."/>
        </authorList>
    </citation>
    <scope>NUCLEOTIDE SEQUENCE [LARGE SCALE GENOMIC DNA]</scope>
</reference>
<keyword evidence="3" id="KW-0547">Nucleotide-binding</keyword>
<dbReference type="SUPFAM" id="SSF53067">
    <property type="entry name" value="Actin-like ATPase domain"/>
    <property type="match status" value="1"/>
</dbReference>
<evidence type="ECO:0000313" key="7">
    <source>
        <dbReference type="EMBL" id="ETO01140.1"/>
    </source>
</evidence>
<gene>
    <name evidence="7" type="ORF">RFI_36302</name>
</gene>
<dbReference type="InterPro" id="IPR043129">
    <property type="entry name" value="ATPase_NBD"/>
</dbReference>
<dbReference type="Gene3D" id="2.30.36.70">
    <property type="entry name" value="Actin, Chain A, domain 2"/>
    <property type="match status" value="1"/>
</dbReference>
<dbReference type="OrthoDB" id="5132116at2759"/>
<organism evidence="7 8">
    <name type="scientific">Reticulomyxa filosa</name>
    <dbReference type="NCBI Taxonomy" id="46433"/>
    <lineage>
        <taxon>Eukaryota</taxon>
        <taxon>Sar</taxon>
        <taxon>Rhizaria</taxon>
        <taxon>Retaria</taxon>
        <taxon>Foraminifera</taxon>
        <taxon>Monothalamids</taxon>
        <taxon>Reticulomyxidae</taxon>
        <taxon>Reticulomyxa</taxon>
    </lineage>
</organism>
<dbReference type="GO" id="GO:0005524">
    <property type="term" value="F:ATP binding"/>
    <property type="evidence" value="ECO:0007669"/>
    <property type="project" value="UniProtKB-KW"/>
</dbReference>
<keyword evidence="5" id="KW-0206">Cytoskeleton</keyword>